<name>A0AAP0RZL5_LIQFO</name>
<dbReference type="AlphaFoldDB" id="A0AAP0RZL5"/>
<sequence>MRKFAVLRFLDGEWGGRRFKWAVVFVPEVFGAFLHEPISGGLDVAFGVGFAGSLDRIWVRRREALGRCPEALGIDPSSDLKLVARKDGEREQGGVRMSSGTVTWICLREGRKGSMGNEP</sequence>
<evidence type="ECO:0000313" key="1">
    <source>
        <dbReference type="EMBL" id="KAK9287399.1"/>
    </source>
</evidence>
<keyword evidence="2" id="KW-1185">Reference proteome</keyword>
<organism evidence="1 2">
    <name type="scientific">Liquidambar formosana</name>
    <name type="common">Formosan gum</name>
    <dbReference type="NCBI Taxonomy" id="63359"/>
    <lineage>
        <taxon>Eukaryota</taxon>
        <taxon>Viridiplantae</taxon>
        <taxon>Streptophyta</taxon>
        <taxon>Embryophyta</taxon>
        <taxon>Tracheophyta</taxon>
        <taxon>Spermatophyta</taxon>
        <taxon>Magnoliopsida</taxon>
        <taxon>eudicotyledons</taxon>
        <taxon>Gunneridae</taxon>
        <taxon>Pentapetalae</taxon>
        <taxon>Saxifragales</taxon>
        <taxon>Altingiaceae</taxon>
        <taxon>Liquidambar</taxon>
    </lineage>
</organism>
<accession>A0AAP0RZL5</accession>
<proteinExistence type="predicted"/>
<dbReference type="EMBL" id="JBBPBK010000004">
    <property type="protein sequence ID" value="KAK9287399.1"/>
    <property type="molecule type" value="Genomic_DNA"/>
</dbReference>
<dbReference type="Proteomes" id="UP001415857">
    <property type="component" value="Unassembled WGS sequence"/>
</dbReference>
<comment type="caution">
    <text evidence="1">The sequence shown here is derived from an EMBL/GenBank/DDBJ whole genome shotgun (WGS) entry which is preliminary data.</text>
</comment>
<reference evidence="1 2" key="1">
    <citation type="journal article" date="2024" name="Plant J.">
        <title>Genome sequences and population genomics reveal climatic adaptation and genomic divergence between two closely related sweetgum species.</title>
        <authorList>
            <person name="Xu W.Q."/>
            <person name="Ren C.Q."/>
            <person name="Zhang X.Y."/>
            <person name="Comes H.P."/>
            <person name="Liu X.H."/>
            <person name="Li Y.G."/>
            <person name="Kettle C.J."/>
            <person name="Jalonen R."/>
            <person name="Gaisberger H."/>
            <person name="Ma Y.Z."/>
            <person name="Qiu Y.X."/>
        </authorList>
    </citation>
    <scope>NUCLEOTIDE SEQUENCE [LARGE SCALE GENOMIC DNA]</scope>
    <source>
        <strain evidence="1">Hangzhou</strain>
    </source>
</reference>
<protein>
    <submittedName>
        <fullName evidence="1">Uncharacterized protein</fullName>
    </submittedName>
</protein>
<evidence type="ECO:0000313" key="2">
    <source>
        <dbReference type="Proteomes" id="UP001415857"/>
    </source>
</evidence>
<gene>
    <name evidence="1" type="ORF">L1049_015818</name>
</gene>